<dbReference type="GO" id="GO:0006508">
    <property type="term" value="P:proteolysis"/>
    <property type="evidence" value="ECO:0007669"/>
    <property type="project" value="UniProtKB-KW"/>
</dbReference>
<feature type="domain" description="PrcB C-terminal" evidence="2">
    <location>
        <begin position="71"/>
        <end position="126"/>
    </location>
</feature>
<comment type="caution">
    <text evidence="3">The sequence shown here is derived from an EMBL/GenBank/DDBJ whole genome shotgun (WGS) entry which is preliminary data.</text>
</comment>
<sequence length="136" mass="15503">MKWKRRMPTALALLLILPLTACKMQANATKKLSDLDYVIVSGRELPKELYDILEEKKTESFKLTYEEDDRLYLCVGYGQQESGGYSIAVNDLYLTENAIYFDTSLIGPGPEEAKGEVSYPYLTVQTKYLDKPVVFQ</sequence>
<evidence type="ECO:0000313" key="4">
    <source>
        <dbReference type="Proteomes" id="UP001652461"/>
    </source>
</evidence>
<name>A0ABT2S013_9FIRM</name>
<organism evidence="3 4">
    <name type="scientific">Laedolimicola ammoniilytica</name>
    <dbReference type="NCBI Taxonomy" id="2981771"/>
    <lineage>
        <taxon>Bacteria</taxon>
        <taxon>Bacillati</taxon>
        <taxon>Bacillota</taxon>
        <taxon>Clostridia</taxon>
        <taxon>Lachnospirales</taxon>
        <taxon>Lachnospiraceae</taxon>
        <taxon>Laedolimicola</taxon>
    </lineage>
</organism>
<keyword evidence="1" id="KW-0732">Signal</keyword>
<dbReference type="EMBL" id="JAOQKC010000021">
    <property type="protein sequence ID" value="MCU6697919.1"/>
    <property type="molecule type" value="Genomic_DNA"/>
</dbReference>
<feature type="chain" id="PRO_5045092182" evidence="1">
    <location>
        <begin position="29"/>
        <end position="136"/>
    </location>
</feature>
<protein>
    <submittedName>
        <fullName evidence="3">Protease complex subunit PrcB family protein</fullName>
    </submittedName>
</protein>
<dbReference type="RefSeq" id="WP_158364718.1">
    <property type="nucleotide sequence ID" value="NZ_JAOQKC010000021.1"/>
</dbReference>
<dbReference type="Pfam" id="PF14343">
    <property type="entry name" value="PrcB_C"/>
    <property type="match status" value="1"/>
</dbReference>
<feature type="signal peptide" evidence="1">
    <location>
        <begin position="1"/>
        <end position="28"/>
    </location>
</feature>
<dbReference type="InterPro" id="IPR025748">
    <property type="entry name" value="PrcB_C_dom"/>
</dbReference>
<reference evidence="3 4" key="1">
    <citation type="journal article" date="2021" name="ISME Commun">
        <title>Automated analysis of genomic sequences facilitates high-throughput and comprehensive description of bacteria.</title>
        <authorList>
            <person name="Hitch T.C.A."/>
        </authorList>
    </citation>
    <scope>NUCLEOTIDE SEQUENCE [LARGE SCALE GENOMIC DNA]</scope>
    <source>
        <strain evidence="3 4">Sanger_04</strain>
    </source>
</reference>
<dbReference type="Proteomes" id="UP001652461">
    <property type="component" value="Unassembled WGS sequence"/>
</dbReference>
<keyword evidence="4" id="KW-1185">Reference proteome</keyword>
<proteinExistence type="predicted"/>
<evidence type="ECO:0000259" key="2">
    <source>
        <dbReference type="Pfam" id="PF14343"/>
    </source>
</evidence>
<keyword evidence="3" id="KW-0645">Protease</keyword>
<gene>
    <name evidence="3" type="ORF">OCV63_13615</name>
</gene>
<evidence type="ECO:0000313" key="3">
    <source>
        <dbReference type="EMBL" id="MCU6697919.1"/>
    </source>
</evidence>
<keyword evidence="3" id="KW-0378">Hydrolase</keyword>
<evidence type="ECO:0000256" key="1">
    <source>
        <dbReference type="SAM" id="SignalP"/>
    </source>
</evidence>
<dbReference type="GO" id="GO:0008233">
    <property type="term" value="F:peptidase activity"/>
    <property type="evidence" value="ECO:0007669"/>
    <property type="project" value="UniProtKB-KW"/>
</dbReference>
<accession>A0ABT2S013</accession>